<dbReference type="EMBL" id="JAEKPD010000031">
    <property type="protein sequence ID" value="MBJ3764586.1"/>
    <property type="molecule type" value="Genomic_DNA"/>
</dbReference>
<accession>A0A934IFB4</accession>
<name>A0A934IFB4_9RHOB</name>
<evidence type="ECO:0000313" key="2">
    <source>
        <dbReference type="Proteomes" id="UP000642488"/>
    </source>
</evidence>
<organism evidence="1 2">
    <name type="scientific">Palleronia pontilimi</name>
    <dbReference type="NCBI Taxonomy" id="1964209"/>
    <lineage>
        <taxon>Bacteria</taxon>
        <taxon>Pseudomonadati</taxon>
        <taxon>Pseudomonadota</taxon>
        <taxon>Alphaproteobacteria</taxon>
        <taxon>Rhodobacterales</taxon>
        <taxon>Roseobacteraceae</taxon>
        <taxon>Palleronia</taxon>
    </lineage>
</organism>
<comment type="caution">
    <text evidence="1">The sequence shown here is derived from an EMBL/GenBank/DDBJ whole genome shotgun (WGS) entry which is preliminary data.</text>
</comment>
<keyword evidence="2" id="KW-1185">Reference proteome</keyword>
<reference evidence="1" key="1">
    <citation type="submission" date="2020-12" db="EMBL/GenBank/DDBJ databases">
        <title>Bacterial taxonomy.</title>
        <authorList>
            <person name="Pan X."/>
        </authorList>
    </citation>
    <scope>NUCLEOTIDE SEQUENCE</scope>
    <source>
        <strain evidence="1">KCTC 52957</strain>
    </source>
</reference>
<dbReference type="Proteomes" id="UP000642488">
    <property type="component" value="Unassembled WGS sequence"/>
</dbReference>
<sequence>MTETDYMIDVMNRLIETANELGLPDLADAAFGLRRRMSNLFSEAGASGEIKHDGPHGAI</sequence>
<dbReference type="RefSeq" id="WP_198917758.1">
    <property type="nucleotide sequence ID" value="NZ_JAEKPD010000031.1"/>
</dbReference>
<protein>
    <submittedName>
        <fullName evidence="1">Uncharacterized protein</fullName>
    </submittedName>
</protein>
<dbReference type="AlphaFoldDB" id="A0A934IFB4"/>
<proteinExistence type="predicted"/>
<evidence type="ECO:0000313" key="1">
    <source>
        <dbReference type="EMBL" id="MBJ3764586.1"/>
    </source>
</evidence>
<gene>
    <name evidence="1" type="ORF">ILP92_17765</name>
</gene>